<reference evidence="3 4" key="1">
    <citation type="journal article" date="2019" name="Int. J. Syst. Evol. Microbiol.">
        <title>The Global Catalogue of Microorganisms (GCM) 10K type strain sequencing project: providing services to taxonomists for standard genome sequencing and annotation.</title>
        <authorList>
            <consortium name="The Broad Institute Genomics Platform"/>
            <consortium name="The Broad Institute Genome Sequencing Center for Infectious Disease"/>
            <person name="Wu L."/>
            <person name="Ma J."/>
        </authorList>
    </citation>
    <scope>NUCLEOTIDE SEQUENCE [LARGE SCALE GENOMIC DNA]</scope>
    <source>
        <strain evidence="3 4">JCM 16022</strain>
    </source>
</reference>
<dbReference type="PANTHER" id="PTHR11895">
    <property type="entry name" value="TRANSAMIDASE"/>
    <property type="match status" value="1"/>
</dbReference>
<organism evidence="3 4">
    <name type="scientific">Nocardioides koreensis</name>
    <dbReference type="NCBI Taxonomy" id="433651"/>
    <lineage>
        <taxon>Bacteria</taxon>
        <taxon>Bacillati</taxon>
        <taxon>Actinomycetota</taxon>
        <taxon>Actinomycetes</taxon>
        <taxon>Propionibacteriales</taxon>
        <taxon>Nocardioidaceae</taxon>
        <taxon>Nocardioides</taxon>
    </lineage>
</organism>
<accession>A0ABN3A5R0</accession>
<dbReference type="RefSeq" id="WP_344156482.1">
    <property type="nucleotide sequence ID" value="NZ_BAAAQR010000014.1"/>
</dbReference>
<evidence type="ECO:0000259" key="2">
    <source>
        <dbReference type="Pfam" id="PF01425"/>
    </source>
</evidence>
<evidence type="ECO:0000256" key="1">
    <source>
        <dbReference type="ARBA" id="ARBA00009199"/>
    </source>
</evidence>
<protein>
    <submittedName>
        <fullName evidence="3">Amidase</fullName>
    </submittedName>
</protein>
<dbReference type="InterPro" id="IPR023631">
    <property type="entry name" value="Amidase_dom"/>
</dbReference>
<proteinExistence type="inferred from homology"/>
<dbReference type="InterPro" id="IPR036928">
    <property type="entry name" value="AS_sf"/>
</dbReference>
<comment type="similarity">
    <text evidence="1">Belongs to the amidase family.</text>
</comment>
<dbReference type="Proteomes" id="UP001501771">
    <property type="component" value="Unassembled WGS sequence"/>
</dbReference>
<feature type="domain" description="Amidase" evidence="2">
    <location>
        <begin position="32"/>
        <end position="462"/>
    </location>
</feature>
<sequence length="499" mass="53747">MPTQETHLATGYFDAVAQADLVHSGELRPVDLVLDAITRIERLDPLLHAVVATDFDRAVDGARRLDPDLPFAGVPILVKDLCAEVEGLPMREGSGFLRHVVSGHDQEYVARLRRAGFVVLGKTSTPEFGMSPTVEPVDGPPTVNPWDTTCTTGGSSGGSAAAVASGMVPVAHGNDAGGSIRIPASCCGLFGLKPTRGRNPLGPRYGDVFGGMVSEHVLTRSVRDSVALLDVTAGPAPGDPYFAPPHEGSWTAEAFWPPGHLRIAVSRQASDGRPVHRDCLAVLDETVDLLRSLGHTVVERELTELTPEVGSAIGRMYGAFVDWAVRYWVRETGRFPEQRELEPLTRLYWARGRDVRGGELMMAVTTVQAFAREVAAAYDGPGGFDVWLSPTLAEPPPRLGELVATEEDPSVAEERAAAFVAFPLIAANLTGRPAMSVPLGWSSDDLPVGMNFMGRFGDEGTLFRLATQLESARPWAEVWPPVSARCLDHQHPMTDPADW</sequence>
<name>A0ABN3A5R0_9ACTN</name>
<dbReference type="PROSITE" id="PS00571">
    <property type="entry name" value="AMIDASES"/>
    <property type="match status" value="1"/>
</dbReference>
<dbReference type="EMBL" id="BAAAQR010000014">
    <property type="protein sequence ID" value="GAA2154032.1"/>
    <property type="molecule type" value="Genomic_DNA"/>
</dbReference>
<comment type="caution">
    <text evidence="3">The sequence shown here is derived from an EMBL/GenBank/DDBJ whole genome shotgun (WGS) entry which is preliminary data.</text>
</comment>
<dbReference type="Gene3D" id="3.90.1300.10">
    <property type="entry name" value="Amidase signature (AS) domain"/>
    <property type="match status" value="1"/>
</dbReference>
<dbReference type="InterPro" id="IPR000120">
    <property type="entry name" value="Amidase"/>
</dbReference>
<dbReference type="PANTHER" id="PTHR11895:SF7">
    <property type="entry name" value="GLUTAMYL-TRNA(GLN) AMIDOTRANSFERASE SUBUNIT A, MITOCHONDRIAL"/>
    <property type="match status" value="1"/>
</dbReference>
<evidence type="ECO:0000313" key="3">
    <source>
        <dbReference type="EMBL" id="GAA2154032.1"/>
    </source>
</evidence>
<dbReference type="InterPro" id="IPR020556">
    <property type="entry name" value="Amidase_CS"/>
</dbReference>
<keyword evidence="4" id="KW-1185">Reference proteome</keyword>
<dbReference type="Pfam" id="PF01425">
    <property type="entry name" value="Amidase"/>
    <property type="match status" value="1"/>
</dbReference>
<dbReference type="SUPFAM" id="SSF75304">
    <property type="entry name" value="Amidase signature (AS) enzymes"/>
    <property type="match status" value="1"/>
</dbReference>
<evidence type="ECO:0000313" key="4">
    <source>
        <dbReference type="Proteomes" id="UP001501771"/>
    </source>
</evidence>
<gene>
    <name evidence="3" type="ORF">GCM10009844_39290</name>
</gene>